<proteinExistence type="predicted"/>
<accession>A0AA36JEU0</accession>
<organism evidence="1 2">
    <name type="scientific">Effrenium voratum</name>
    <dbReference type="NCBI Taxonomy" id="2562239"/>
    <lineage>
        <taxon>Eukaryota</taxon>
        <taxon>Sar</taxon>
        <taxon>Alveolata</taxon>
        <taxon>Dinophyceae</taxon>
        <taxon>Suessiales</taxon>
        <taxon>Symbiodiniaceae</taxon>
        <taxon>Effrenium</taxon>
    </lineage>
</organism>
<evidence type="ECO:0000313" key="1">
    <source>
        <dbReference type="EMBL" id="CAJ1404890.1"/>
    </source>
</evidence>
<sequence>MLRIPMTLFGRPVYEFEGGGQYLYFRRKEMKLADGQDARLEEFGAGVEPNPAALYEMEGYWAVSSEIGAELDSDVEIHGYVEDLGITPDQIARTRSRVDRSS</sequence>
<keyword evidence="2" id="KW-1185">Reference proteome</keyword>
<reference evidence="1" key="1">
    <citation type="submission" date="2023-08" db="EMBL/GenBank/DDBJ databases">
        <authorList>
            <person name="Chen Y."/>
            <person name="Shah S."/>
            <person name="Dougan E. K."/>
            <person name="Thang M."/>
            <person name="Chan C."/>
        </authorList>
    </citation>
    <scope>NUCLEOTIDE SEQUENCE</scope>
</reference>
<dbReference type="AlphaFoldDB" id="A0AA36JEU0"/>
<dbReference type="Proteomes" id="UP001178507">
    <property type="component" value="Unassembled WGS sequence"/>
</dbReference>
<evidence type="ECO:0000313" key="2">
    <source>
        <dbReference type="Proteomes" id="UP001178507"/>
    </source>
</evidence>
<dbReference type="EMBL" id="CAUJNA010003561">
    <property type="protein sequence ID" value="CAJ1404890.1"/>
    <property type="molecule type" value="Genomic_DNA"/>
</dbReference>
<comment type="caution">
    <text evidence="1">The sequence shown here is derived from an EMBL/GenBank/DDBJ whole genome shotgun (WGS) entry which is preliminary data.</text>
</comment>
<gene>
    <name evidence="1" type="ORF">EVOR1521_LOCUS27262</name>
</gene>
<name>A0AA36JEU0_9DINO</name>
<protein>
    <submittedName>
        <fullName evidence="1">Uncharacterized protein</fullName>
    </submittedName>
</protein>